<feature type="region of interest" description="Disordered" evidence="1">
    <location>
        <begin position="20"/>
        <end position="77"/>
    </location>
</feature>
<dbReference type="AlphaFoldDB" id="A0A0C3JTR4"/>
<organism evidence="2 3">
    <name type="scientific">Pisolithus tinctorius Marx 270</name>
    <dbReference type="NCBI Taxonomy" id="870435"/>
    <lineage>
        <taxon>Eukaryota</taxon>
        <taxon>Fungi</taxon>
        <taxon>Dikarya</taxon>
        <taxon>Basidiomycota</taxon>
        <taxon>Agaricomycotina</taxon>
        <taxon>Agaricomycetes</taxon>
        <taxon>Agaricomycetidae</taxon>
        <taxon>Boletales</taxon>
        <taxon>Sclerodermatineae</taxon>
        <taxon>Pisolithaceae</taxon>
        <taxon>Pisolithus</taxon>
    </lineage>
</organism>
<evidence type="ECO:0000256" key="1">
    <source>
        <dbReference type="SAM" id="MobiDB-lite"/>
    </source>
</evidence>
<keyword evidence="3" id="KW-1185">Reference proteome</keyword>
<reference evidence="2 3" key="1">
    <citation type="submission" date="2014-04" db="EMBL/GenBank/DDBJ databases">
        <authorList>
            <consortium name="DOE Joint Genome Institute"/>
            <person name="Kuo A."/>
            <person name="Kohler A."/>
            <person name="Costa M.D."/>
            <person name="Nagy L.G."/>
            <person name="Floudas D."/>
            <person name="Copeland A."/>
            <person name="Barry K.W."/>
            <person name="Cichocki N."/>
            <person name="Veneault-Fourrey C."/>
            <person name="LaButti K."/>
            <person name="Lindquist E.A."/>
            <person name="Lipzen A."/>
            <person name="Lundell T."/>
            <person name="Morin E."/>
            <person name="Murat C."/>
            <person name="Sun H."/>
            <person name="Tunlid A."/>
            <person name="Henrissat B."/>
            <person name="Grigoriev I.V."/>
            <person name="Hibbett D.S."/>
            <person name="Martin F."/>
            <person name="Nordberg H.P."/>
            <person name="Cantor M.N."/>
            <person name="Hua S.X."/>
        </authorList>
    </citation>
    <scope>NUCLEOTIDE SEQUENCE [LARGE SCALE GENOMIC DNA]</scope>
    <source>
        <strain evidence="2 3">Marx 270</strain>
    </source>
</reference>
<gene>
    <name evidence="2" type="ORF">M404DRAFT_681845</name>
</gene>
<accession>A0A0C3JTR4</accession>
<sequence length="123" mass="13304">MVASLDFGCGRVGLGYSRMGRDKRTVLTGSDGGKSDSVPTRKNYARDSYGCGRASLEQPSTKRLPSETALRPSSVHTYESSASPLHELFGPVQAPPLKPINIKPFSTCRCTIQEGTNDQEQVI</sequence>
<proteinExistence type="predicted"/>
<dbReference type="EMBL" id="KN831947">
    <property type="protein sequence ID" value="KIO12548.1"/>
    <property type="molecule type" value="Genomic_DNA"/>
</dbReference>
<protein>
    <submittedName>
        <fullName evidence="2">Uncharacterized protein</fullName>
    </submittedName>
</protein>
<dbReference type="InParanoid" id="A0A0C3JTR4"/>
<dbReference type="HOGENOM" id="CLU_2016193_0_0_1"/>
<reference evidence="3" key="2">
    <citation type="submission" date="2015-01" db="EMBL/GenBank/DDBJ databases">
        <title>Evolutionary Origins and Diversification of the Mycorrhizal Mutualists.</title>
        <authorList>
            <consortium name="DOE Joint Genome Institute"/>
            <consortium name="Mycorrhizal Genomics Consortium"/>
            <person name="Kohler A."/>
            <person name="Kuo A."/>
            <person name="Nagy L.G."/>
            <person name="Floudas D."/>
            <person name="Copeland A."/>
            <person name="Barry K.W."/>
            <person name="Cichocki N."/>
            <person name="Veneault-Fourrey C."/>
            <person name="LaButti K."/>
            <person name="Lindquist E.A."/>
            <person name="Lipzen A."/>
            <person name="Lundell T."/>
            <person name="Morin E."/>
            <person name="Murat C."/>
            <person name="Riley R."/>
            <person name="Ohm R."/>
            <person name="Sun H."/>
            <person name="Tunlid A."/>
            <person name="Henrissat B."/>
            <person name="Grigoriev I.V."/>
            <person name="Hibbett D.S."/>
            <person name="Martin F."/>
        </authorList>
    </citation>
    <scope>NUCLEOTIDE SEQUENCE [LARGE SCALE GENOMIC DNA]</scope>
    <source>
        <strain evidence="3">Marx 270</strain>
    </source>
</reference>
<evidence type="ECO:0000313" key="3">
    <source>
        <dbReference type="Proteomes" id="UP000054217"/>
    </source>
</evidence>
<name>A0A0C3JTR4_PISTI</name>
<dbReference type="Proteomes" id="UP000054217">
    <property type="component" value="Unassembled WGS sequence"/>
</dbReference>
<evidence type="ECO:0000313" key="2">
    <source>
        <dbReference type="EMBL" id="KIO12548.1"/>
    </source>
</evidence>